<organism evidence="1 2">
    <name type="scientific">Idiomarina piscisalsi</name>
    <dbReference type="NCBI Taxonomy" id="1096243"/>
    <lineage>
        <taxon>Bacteria</taxon>
        <taxon>Pseudomonadati</taxon>
        <taxon>Pseudomonadota</taxon>
        <taxon>Gammaproteobacteria</taxon>
        <taxon>Alteromonadales</taxon>
        <taxon>Idiomarinaceae</taxon>
        <taxon>Idiomarina</taxon>
    </lineage>
</organism>
<reference evidence="1 2" key="1">
    <citation type="journal article" date="2011" name="Front. Microbiol.">
        <title>Genomic signatures of strain selection and enhancement in Bacillus atrophaeus var. globigii, a historical biowarfare simulant.</title>
        <authorList>
            <person name="Gibbons H.S."/>
            <person name="Broomall S.M."/>
            <person name="McNew L.A."/>
            <person name="Daligault H."/>
            <person name="Chapman C."/>
            <person name="Bruce D."/>
            <person name="Karavis M."/>
            <person name="Krepps M."/>
            <person name="McGregor P.A."/>
            <person name="Hong C."/>
            <person name="Park K.H."/>
            <person name="Akmal A."/>
            <person name="Feldman A."/>
            <person name="Lin J.S."/>
            <person name="Chang W.E."/>
            <person name="Higgs B.W."/>
            <person name="Demirev P."/>
            <person name="Lindquist J."/>
            <person name="Liem A."/>
            <person name="Fochler E."/>
            <person name="Read T.D."/>
            <person name="Tapia R."/>
            <person name="Johnson S."/>
            <person name="Bishop-Lilly K.A."/>
            <person name="Detter C."/>
            <person name="Han C."/>
            <person name="Sozhamannan S."/>
            <person name="Rosenzweig C.N."/>
            <person name="Skowronski E.W."/>
        </authorList>
    </citation>
    <scope>NUCLEOTIDE SEQUENCE [LARGE SCALE GENOMIC DNA]</scope>
    <source>
        <strain evidence="1 2">TPS4-2</strain>
    </source>
</reference>
<sequence>MWFDAEAMMPVIESLALNSAELNTKTNVDVEKDDESSYTLEMMTKTKVREESDDTDLKSCILSGLLTKTEVAQEEDDNSMSPYDL</sequence>
<dbReference type="Proteomes" id="UP000288361">
    <property type="component" value="Unassembled WGS sequence"/>
</dbReference>
<comment type="caution">
    <text evidence="1">The sequence shown here is derived from an EMBL/GenBank/DDBJ whole genome shotgun (WGS) entry which is preliminary data.</text>
</comment>
<protein>
    <submittedName>
        <fullName evidence="1">Uncharacterized protein</fullName>
    </submittedName>
</protein>
<proteinExistence type="predicted"/>
<name>A0A432YF81_9GAMM</name>
<dbReference type="AlphaFoldDB" id="A0A432YF81"/>
<dbReference type="EMBL" id="PIQA01000018">
    <property type="protein sequence ID" value="RUO59616.1"/>
    <property type="molecule type" value="Genomic_DNA"/>
</dbReference>
<evidence type="ECO:0000313" key="1">
    <source>
        <dbReference type="EMBL" id="RUO59616.1"/>
    </source>
</evidence>
<evidence type="ECO:0000313" key="2">
    <source>
        <dbReference type="Proteomes" id="UP000288361"/>
    </source>
</evidence>
<accession>A0A432YF81</accession>
<gene>
    <name evidence="1" type="ORF">CWI73_12245</name>
</gene>